<evidence type="ECO:0000256" key="3">
    <source>
        <dbReference type="ARBA" id="ARBA00022679"/>
    </source>
</evidence>
<evidence type="ECO:0000256" key="2">
    <source>
        <dbReference type="ARBA" id="ARBA00022478"/>
    </source>
</evidence>
<sequence>MLAPDFSLYQKLSQGQIQSPQVLHALKILQVPAVALEREIADEMAKNPLLEEVPDAARSREPLPQPPQEDARGDAHGSDDGEDVGSDALPARAEDAEPDPFPEKEDWADAATAPAGTERSWSREDDERRAYLFDSLVEKESLPQLLESQIALADAPDVPAELLRAIAQNIDERGFLDVSVAELAEKQGVPAERMERALEVFQNFDPPGVGARDLREAFLIQLRRAGRTDSLAYRILDTDYKAFLARKFPAVADRFGVSDAEVRAAIAEIAKLKRVPAGDYSPDENREIVPDLTFFFDREKNAWDVRLENAYIPRLRISNVYKELIAQGKVPAKDRAYFAEKMRAGRFLINAIEQRQRTIERIARCILAAQRDFFEQGPAKMRPMKMSDIAAEIGVHETTVSRAVADKYAATPYGVVELRRFFNAGVETDGGEALANAGVREVLRKILDEEPPQKPFSDEKLAKELAARGIRIARRTIAKYRGMMNIPPAHLRKKF</sequence>
<evidence type="ECO:0000259" key="10">
    <source>
        <dbReference type="Pfam" id="PF04552"/>
    </source>
</evidence>
<dbReference type="InterPro" id="IPR038709">
    <property type="entry name" value="RpoN_core-bd_sf"/>
</dbReference>
<dbReference type="Gene3D" id="1.10.10.1330">
    <property type="entry name" value="RNA polymerase sigma-54 factor, core-binding domain"/>
    <property type="match status" value="1"/>
</dbReference>
<keyword evidence="4" id="KW-0548">Nucleotidyltransferase</keyword>
<keyword evidence="7" id="KW-0238">DNA-binding</keyword>
<dbReference type="Pfam" id="PF00309">
    <property type="entry name" value="Sigma54_AID"/>
    <property type="match status" value="1"/>
</dbReference>
<keyword evidence="2" id="KW-0240">DNA-directed RNA polymerase</keyword>
<dbReference type="PRINTS" id="PR00045">
    <property type="entry name" value="SIGMA54FCT"/>
</dbReference>
<proteinExistence type="inferred from homology"/>
<evidence type="ECO:0000256" key="8">
    <source>
        <dbReference type="ARBA" id="ARBA00023163"/>
    </source>
</evidence>
<dbReference type="Pfam" id="PF04963">
    <property type="entry name" value="Sigma54_CBD"/>
    <property type="match status" value="1"/>
</dbReference>
<dbReference type="EMBL" id="DVOG01000134">
    <property type="protein sequence ID" value="HIV04528.1"/>
    <property type="molecule type" value="Genomic_DNA"/>
</dbReference>
<feature type="domain" description="RNA polymerase sigma factor 54 core-binding" evidence="11">
    <location>
        <begin position="136"/>
        <end position="321"/>
    </location>
</feature>
<dbReference type="PANTHER" id="PTHR32248">
    <property type="entry name" value="RNA POLYMERASE SIGMA-54 FACTOR"/>
    <property type="match status" value="1"/>
</dbReference>
<dbReference type="Proteomes" id="UP000886812">
    <property type="component" value="Unassembled WGS sequence"/>
</dbReference>
<evidence type="ECO:0000256" key="9">
    <source>
        <dbReference type="SAM" id="MobiDB-lite"/>
    </source>
</evidence>
<evidence type="ECO:0000259" key="11">
    <source>
        <dbReference type="Pfam" id="PF04963"/>
    </source>
</evidence>
<evidence type="ECO:0000256" key="6">
    <source>
        <dbReference type="ARBA" id="ARBA00023082"/>
    </source>
</evidence>
<keyword evidence="8" id="KW-0804">Transcription</keyword>
<evidence type="ECO:0000256" key="5">
    <source>
        <dbReference type="ARBA" id="ARBA00023015"/>
    </source>
</evidence>
<dbReference type="NCBIfam" id="TIGR02395">
    <property type="entry name" value="rpoN_sigma"/>
    <property type="match status" value="1"/>
</dbReference>
<dbReference type="GO" id="GO:0016779">
    <property type="term" value="F:nucleotidyltransferase activity"/>
    <property type="evidence" value="ECO:0007669"/>
    <property type="project" value="UniProtKB-KW"/>
</dbReference>
<feature type="compositionally biased region" description="Basic and acidic residues" evidence="9">
    <location>
        <begin position="69"/>
        <end position="79"/>
    </location>
</feature>
<organism evidence="12 13">
    <name type="scientific">Candidatus Spyradosoma merdigallinarum</name>
    <dbReference type="NCBI Taxonomy" id="2840950"/>
    <lineage>
        <taxon>Bacteria</taxon>
        <taxon>Pseudomonadati</taxon>
        <taxon>Verrucomicrobiota</taxon>
        <taxon>Opitutia</taxon>
        <taxon>Opitutia incertae sedis</taxon>
        <taxon>Candidatus Spyradosoma</taxon>
    </lineage>
</organism>
<dbReference type="PANTHER" id="PTHR32248:SF4">
    <property type="entry name" value="RNA POLYMERASE SIGMA-54 FACTOR"/>
    <property type="match status" value="1"/>
</dbReference>
<evidence type="ECO:0000313" key="13">
    <source>
        <dbReference type="Proteomes" id="UP000886812"/>
    </source>
</evidence>
<comment type="similarity">
    <text evidence="1">Belongs to the sigma-54 factor family.</text>
</comment>
<protein>
    <submittedName>
        <fullName evidence="12">RNA polymerase factor sigma-54</fullName>
    </submittedName>
</protein>
<dbReference type="GO" id="GO:0006352">
    <property type="term" value="P:DNA-templated transcription initiation"/>
    <property type="evidence" value="ECO:0007669"/>
    <property type="project" value="InterPro"/>
</dbReference>
<evidence type="ECO:0000256" key="1">
    <source>
        <dbReference type="ARBA" id="ARBA00008798"/>
    </source>
</evidence>
<comment type="caution">
    <text evidence="12">The sequence shown here is derived from an EMBL/GenBank/DDBJ whole genome shotgun (WGS) entry which is preliminary data.</text>
</comment>
<reference evidence="12" key="2">
    <citation type="journal article" date="2021" name="PeerJ">
        <title>Extensive microbial diversity within the chicken gut microbiome revealed by metagenomics and culture.</title>
        <authorList>
            <person name="Gilroy R."/>
            <person name="Ravi A."/>
            <person name="Getino M."/>
            <person name="Pursley I."/>
            <person name="Horton D.L."/>
            <person name="Alikhan N.F."/>
            <person name="Baker D."/>
            <person name="Gharbi K."/>
            <person name="Hall N."/>
            <person name="Watson M."/>
            <person name="Adriaenssens E.M."/>
            <person name="Foster-Nyarko E."/>
            <person name="Jarju S."/>
            <person name="Secka A."/>
            <person name="Antonio M."/>
            <person name="Oren A."/>
            <person name="Chaudhuri R.R."/>
            <person name="La Ragione R."/>
            <person name="Hildebrand F."/>
            <person name="Pallen M.J."/>
        </authorList>
    </citation>
    <scope>NUCLEOTIDE SEQUENCE</scope>
    <source>
        <strain evidence="12">10669</strain>
    </source>
</reference>
<dbReference type="InterPro" id="IPR007634">
    <property type="entry name" value="RNA_pol_sigma_54_DNA-bd"/>
</dbReference>
<dbReference type="Gene3D" id="1.10.10.60">
    <property type="entry name" value="Homeodomain-like"/>
    <property type="match status" value="1"/>
</dbReference>
<keyword evidence="3" id="KW-0808">Transferase</keyword>
<feature type="region of interest" description="Disordered" evidence="9">
    <location>
        <begin position="45"/>
        <end position="124"/>
    </location>
</feature>
<dbReference type="PROSITE" id="PS50044">
    <property type="entry name" value="SIGMA54_3"/>
    <property type="match status" value="1"/>
</dbReference>
<keyword evidence="5" id="KW-0805">Transcription regulation</keyword>
<gene>
    <name evidence="12" type="primary">rpoN</name>
    <name evidence="12" type="ORF">IAC75_05205</name>
</gene>
<accession>A0A9D1NJZ9</accession>
<dbReference type="PIRSF" id="PIRSF000774">
    <property type="entry name" value="RpoN"/>
    <property type="match status" value="1"/>
</dbReference>
<dbReference type="GO" id="GO:0016987">
    <property type="term" value="F:sigma factor activity"/>
    <property type="evidence" value="ECO:0007669"/>
    <property type="project" value="UniProtKB-KW"/>
</dbReference>
<dbReference type="GO" id="GO:0000428">
    <property type="term" value="C:DNA-directed RNA polymerase complex"/>
    <property type="evidence" value="ECO:0007669"/>
    <property type="project" value="UniProtKB-KW"/>
</dbReference>
<dbReference type="GO" id="GO:0003677">
    <property type="term" value="F:DNA binding"/>
    <property type="evidence" value="ECO:0007669"/>
    <property type="project" value="UniProtKB-KW"/>
</dbReference>
<dbReference type="PROSITE" id="PS00718">
    <property type="entry name" value="SIGMA54_2"/>
    <property type="match status" value="1"/>
</dbReference>
<dbReference type="InterPro" id="IPR007046">
    <property type="entry name" value="RNA_pol_sigma_54_core-bd"/>
</dbReference>
<reference evidence="12" key="1">
    <citation type="submission" date="2020-10" db="EMBL/GenBank/DDBJ databases">
        <authorList>
            <person name="Gilroy R."/>
        </authorList>
    </citation>
    <scope>NUCLEOTIDE SEQUENCE</scope>
    <source>
        <strain evidence="12">10669</strain>
    </source>
</reference>
<evidence type="ECO:0000256" key="4">
    <source>
        <dbReference type="ARBA" id="ARBA00022695"/>
    </source>
</evidence>
<evidence type="ECO:0000313" key="12">
    <source>
        <dbReference type="EMBL" id="HIV04528.1"/>
    </source>
</evidence>
<dbReference type="AlphaFoldDB" id="A0A9D1NJZ9"/>
<evidence type="ECO:0000256" key="7">
    <source>
        <dbReference type="ARBA" id="ARBA00023125"/>
    </source>
</evidence>
<dbReference type="Pfam" id="PF04552">
    <property type="entry name" value="Sigma54_DBD"/>
    <property type="match status" value="1"/>
</dbReference>
<keyword evidence="6" id="KW-0731">Sigma factor</keyword>
<dbReference type="GO" id="GO:0001216">
    <property type="term" value="F:DNA-binding transcription activator activity"/>
    <property type="evidence" value="ECO:0007669"/>
    <property type="project" value="InterPro"/>
</dbReference>
<feature type="domain" description="RNA polymerase sigma factor 54 DNA-binding" evidence="10">
    <location>
        <begin position="336"/>
        <end position="494"/>
    </location>
</feature>
<dbReference type="InterPro" id="IPR000394">
    <property type="entry name" value="RNA_pol_sigma_54"/>
</dbReference>
<name>A0A9D1NJZ9_9BACT</name>